<dbReference type="CDD" id="cd00077">
    <property type="entry name" value="HDc"/>
    <property type="match status" value="1"/>
</dbReference>
<dbReference type="PROSITE" id="PS51831">
    <property type="entry name" value="HD"/>
    <property type="match status" value="1"/>
</dbReference>
<dbReference type="SUPFAM" id="SSF55781">
    <property type="entry name" value="GAF domain-like"/>
    <property type="match status" value="1"/>
</dbReference>
<feature type="domain" description="HD-GYP" evidence="3">
    <location>
        <begin position="354"/>
        <end position="544"/>
    </location>
</feature>
<dbReference type="SUPFAM" id="SSF109604">
    <property type="entry name" value="HD-domain/PDEase-like"/>
    <property type="match status" value="1"/>
</dbReference>
<evidence type="ECO:0000259" key="3">
    <source>
        <dbReference type="PROSITE" id="PS51832"/>
    </source>
</evidence>
<accession>A0A2N1PTF9</accession>
<reference evidence="4 5" key="1">
    <citation type="journal article" date="2017" name="ISME J.">
        <title>Potential for microbial H2 and metal transformations associated with novel bacteria and archaea in deep terrestrial subsurface sediments.</title>
        <authorList>
            <person name="Hernsdorf A.W."/>
            <person name="Amano Y."/>
            <person name="Miyakawa K."/>
            <person name="Ise K."/>
            <person name="Suzuki Y."/>
            <person name="Anantharaman K."/>
            <person name="Probst A."/>
            <person name="Burstein D."/>
            <person name="Thomas B.C."/>
            <person name="Banfield J.F."/>
        </authorList>
    </citation>
    <scope>NUCLEOTIDE SEQUENCE [LARGE SCALE GENOMIC DNA]</scope>
    <source>
        <strain evidence="4">HGW-Wallbacteria-1</strain>
    </source>
</reference>
<evidence type="ECO:0000313" key="4">
    <source>
        <dbReference type="EMBL" id="PKK91628.1"/>
    </source>
</evidence>
<dbReference type="EMBL" id="PGXC01000002">
    <property type="protein sequence ID" value="PKK91628.1"/>
    <property type="molecule type" value="Genomic_DNA"/>
</dbReference>
<dbReference type="InterPro" id="IPR029016">
    <property type="entry name" value="GAF-like_dom_sf"/>
</dbReference>
<evidence type="ECO:0008006" key="6">
    <source>
        <dbReference type="Google" id="ProtNLM"/>
    </source>
</evidence>
<feature type="domain" description="HD" evidence="2">
    <location>
        <begin position="376"/>
        <end position="498"/>
    </location>
</feature>
<dbReference type="InterPro" id="IPR008984">
    <property type="entry name" value="SMAD_FHA_dom_sf"/>
</dbReference>
<dbReference type="InterPro" id="IPR037522">
    <property type="entry name" value="HD_GYP_dom"/>
</dbReference>
<dbReference type="SMART" id="SM00471">
    <property type="entry name" value="HDc"/>
    <property type="match status" value="1"/>
</dbReference>
<dbReference type="InterPro" id="IPR003018">
    <property type="entry name" value="GAF"/>
</dbReference>
<dbReference type="Pfam" id="PF00498">
    <property type="entry name" value="FHA"/>
    <property type="match status" value="1"/>
</dbReference>
<evidence type="ECO:0000313" key="5">
    <source>
        <dbReference type="Proteomes" id="UP000233256"/>
    </source>
</evidence>
<dbReference type="Gene3D" id="2.60.200.20">
    <property type="match status" value="1"/>
</dbReference>
<dbReference type="Gene3D" id="1.10.3210.10">
    <property type="entry name" value="Hypothetical protein af1432"/>
    <property type="match status" value="1"/>
</dbReference>
<dbReference type="InterPro" id="IPR006674">
    <property type="entry name" value="HD_domain"/>
</dbReference>
<dbReference type="PANTHER" id="PTHR43155">
    <property type="entry name" value="CYCLIC DI-GMP PHOSPHODIESTERASE PA4108-RELATED"/>
    <property type="match status" value="1"/>
</dbReference>
<dbReference type="PANTHER" id="PTHR43155:SF2">
    <property type="entry name" value="CYCLIC DI-GMP PHOSPHODIESTERASE PA4108"/>
    <property type="match status" value="1"/>
</dbReference>
<dbReference type="InterPro" id="IPR000253">
    <property type="entry name" value="FHA_dom"/>
</dbReference>
<sequence length="544" mass="60810">MNKGSANLAIKKNGSIYESITELKSGNGPWIIGRGQECQICLESSSVSRCHARIIEIDGDYHLEDQDSTNKVFINRKAVSREILLNGDEIAIGDFKLRFTSGGVRDRIIKEILELIPQESASEASSKSLRGKRESAEYMIQQLQKKVLNQLFPAVLTPEGEELAMEFQEIRHAFDEMAEQNIAVQKDREILLSIGKISGIISSITDIRALLGSILEATVNVFKADHGFIMLARNPDKKLVPVLGRNYLNRSITSEEVTLSGSIATETVKTRKAVLTVDAARDPRFMANQSIVMNNINQVMCAPMISATDCAGAIYIEIRDSKREPFTPQSLEHLQIFANQAAVALENARLYGRIHKLYMSTIEALATALEYKDPYTKGHSKRVQQYSVALAQEMGLDRKQIETLEYAALLHDIGKIGIADSILKKAATLSEDEYKMIREHPQMGAKLMEPVQLLLDKIPSVRHHHEKWNGSGYPDGLSGDKIPLLARIIAVADTFDAMTSKRSYRDAMTPLRAKEEIQKNSGTQFDPEVVEVFNKIFDRKFLSE</sequence>
<feature type="domain" description="FHA" evidence="1">
    <location>
        <begin position="30"/>
        <end position="79"/>
    </location>
</feature>
<dbReference type="SUPFAM" id="SSF49879">
    <property type="entry name" value="SMAD/FHA domain"/>
    <property type="match status" value="1"/>
</dbReference>
<proteinExistence type="predicted"/>
<dbReference type="SMART" id="SM00065">
    <property type="entry name" value="GAF"/>
    <property type="match status" value="1"/>
</dbReference>
<name>A0A2N1PTF9_9BACT</name>
<gene>
    <name evidence="4" type="ORF">CVV64_02865</name>
</gene>
<dbReference type="PROSITE" id="PS51832">
    <property type="entry name" value="HD_GYP"/>
    <property type="match status" value="1"/>
</dbReference>
<dbReference type="Pfam" id="PF01590">
    <property type="entry name" value="GAF"/>
    <property type="match status" value="1"/>
</dbReference>
<dbReference type="InterPro" id="IPR006675">
    <property type="entry name" value="HDIG_dom"/>
</dbReference>
<evidence type="ECO:0000259" key="1">
    <source>
        <dbReference type="PROSITE" id="PS50006"/>
    </source>
</evidence>
<dbReference type="InterPro" id="IPR003607">
    <property type="entry name" value="HD/PDEase_dom"/>
</dbReference>
<dbReference type="AlphaFoldDB" id="A0A2N1PTF9"/>
<dbReference type="Gene3D" id="3.30.450.40">
    <property type="match status" value="1"/>
</dbReference>
<evidence type="ECO:0000259" key="2">
    <source>
        <dbReference type="PROSITE" id="PS51831"/>
    </source>
</evidence>
<dbReference type="SMART" id="SM00240">
    <property type="entry name" value="FHA"/>
    <property type="match status" value="1"/>
</dbReference>
<dbReference type="CDD" id="cd00060">
    <property type="entry name" value="FHA"/>
    <property type="match status" value="1"/>
</dbReference>
<dbReference type="Proteomes" id="UP000233256">
    <property type="component" value="Unassembled WGS sequence"/>
</dbReference>
<dbReference type="Pfam" id="PF13487">
    <property type="entry name" value="HD_5"/>
    <property type="match status" value="1"/>
</dbReference>
<comment type="caution">
    <text evidence="4">The sequence shown here is derived from an EMBL/GenBank/DDBJ whole genome shotgun (WGS) entry which is preliminary data.</text>
</comment>
<protein>
    <recommendedName>
        <fullName evidence="6">HD-GYP domain-containing protein</fullName>
    </recommendedName>
</protein>
<dbReference type="PROSITE" id="PS50006">
    <property type="entry name" value="FHA_DOMAIN"/>
    <property type="match status" value="1"/>
</dbReference>
<dbReference type="NCBIfam" id="TIGR00277">
    <property type="entry name" value="HDIG"/>
    <property type="match status" value="1"/>
</dbReference>
<organism evidence="4 5">
    <name type="scientific">Candidatus Wallbacteria bacterium HGW-Wallbacteria-1</name>
    <dbReference type="NCBI Taxonomy" id="2013854"/>
    <lineage>
        <taxon>Bacteria</taxon>
        <taxon>Candidatus Walliibacteriota</taxon>
    </lineage>
</organism>